<name>A0A496PH87_9MICC</name>
<protein>
    <submittedName>
        <fullName evidence="2">Uncharacterized protein</fullName>
    </submittedName>
</protein>
<gene>
    <name evidence="2" type="ORF">DWQ67_10195</name>
</gene>
<evidence type="ECO:0000256" key="1">
    <source>
        <dbReference type="SAM" id="MobiDB-lite"/>
    </source>
</evidence>
<proteinExistence type="predicted"/>
<dbReference type="EMBL" id="QQXL01000006">
    <property type="protein sequence ID" value="RKW69844.1"/>
    <property type="molecule type" value="Genomic_DNA"/>
</dbReference>
<dbReference type="AlphaFoldDB" id="A0A496PH87"/>
<evidence type="ECO:0000313" key="2">
    <source>
        <dbReference type="EMBL" id="RKW69844.1"/>
    </source>
</evidence>
<comment type="caution">
    <text evidence="2">The sequence shown here is derived from an EMBL/GenBank/DDBJ whole genome shotgun (WGS) entry which is preliminary data.</text>
</comment>
<feature type="compositionally biased region" description="Basic and acidic residues" evidence="1">
    <location>
        <begin position="198"/>
        <end position="217"/>
    </location>
</feature>
<accession>A0A496PH87</accession>
<feature type="compositionally biased region" description="Basic and acidic residues" evidence="1">
    <location>
        <begin position="255"/>
        <end position="283"/>
    </location>
</feature>
<feature type="region of interest" description="Disordered" evidence="1">
    <location>
        <begin position="99"/>
        <end position="283"/>
    </location>
</feature>
<dbReference type="Proteomes" id="UP000273119">
    <property type="component" value="Unassembled WGS sequence"/>
</dbReference>
<dbReference type="RefSeq" id="WP_121485515.1">
    <property type="nucleotide sequence ID" value="NZ_QQXL01000006.1"/>
</dbReference>
<sequence length="397" mass="42121">MDNTWLWLVGGLVIALVGASAVLRRVRTNNAQLFSQEATAERAAQASARLSEPKHRLVNSYLAMGNLLAAAQEIRNATGQNARGALLDAQAMRLHPQPWKPEGLFEDVAPPVNGQGAEGQGKEGQGTDGRGATGQDESTPSGAETADPGTRTPKPEGEHTASGTPRGTGADPSPGPKNSPQSASTPAVASASTPAETRASDAHSEATYAHDSDHSAADADGQPSPDGPPAEPWARNDPEWTIPDSWGEVYGGDAGRGERHMEFTHHDGEDLHRFSTQDLPDSERDQLMSQLRDGDMASAADLIANRVGLDRDEVETALRSNHESGNDRMDGIAVRFDRGDGTAVEFSTQELPEGERQAFVEALKSGDLVSAAQVVSRHTGISQEQALSLLHAFRRRG</sequence>
<reference evidence="2 3" key="1">
    <citation type="submission" date="2018-07" db="EMBL/GenBank/DDBJ databases">
        <title>Arthrobacter sp. nov., isolated from raw cow's milk with high bacterial count.</title>
        <authorList>
            <person name="Hahne J."/>
            <person name="Isele D."/>
            <person name="Lipski A."/>
        </authorList>
    </citation>
    <scope>NUCLEOTIDE SEQUENCE [LARGE SCALE GENOMIC DNA]</scope>
    <source>
        <strain evidence="2 3">JZ R-183</strain>
    </source>
</reference>
<feature type="compositionally biased region" description="Gly residues" evidence="1">
    <location>
        <begin position="116"/>
        <end position="132"/>
    </location>
</feature>
<organism evidence="2 3">
    <name type="scientific">Galactobacter caseinivorans</name>
    <dbReference type="NCBI Taxonomy" id="2676123"/>
    <lineage>
        <taxon>Bacteria</taxon>
        <taxon>Bacillati</taxon>
        <taxon>Actinomycetota</taxon>
        <taxon>Actinomycetes</taxon>
        <taxon>Micrococcales</taxon>
        <taxon>Micrococcaceae</taxon>
        <taxon>Galactobacter</taxon>
    </lineage>
</organism>
<keyword evidence="3" id="KW-1185">Reference proteome</keyword>
<feature type="compositionally biased region" description="Low complexity" evidence="1">
    <location>
        <begin position="179"/>
        <end position="197"/>
    </location>
</feature>
<evidence type="ECO:0000313" key="3">
    <source>
        <dbReference type="Proteomes" id="UP000273119"/>
    </source>
</evidence>